<evidence type="ECO:0000256" key="1">
    <source>
        <dbReference type="SAM" id="Phobius"/>
    </source>
</evidence>
<dbReference type="AlphaFoldDB" id="A0A1N7J564"/>
<dbReference type="Pfam" id="PF01578">
    <property type="entry name" value="Cytochrom_C_asm"/>
    <property type="match status" value="1"/>
</dbReference>
<feature type="transmembrane region" description="Helical" evidence="1">
    <location>
        <begin position="104"/>
        <end position="123"/>
    </location>
</feature>
<feature type="domain" description="Cytochrome c assembly protein" evidence="2">
    <location>
        <begin position="52"/>
        <end position="273"/>
    </location>
</feature>
<name>A0A1N7J564_9GAMM</name>
<feature type="transmembrane region" description="Helical" evidence="1">
    <location>
        <begin position="135"/>
        <end position="161"/>
    </location>
</feature>
<dbReference type="GO" id="GO:0017004">
    <property type="term" value="P:cytochrome complex assembly"/>
    <property type="evidence" value="ECO:0007669"/>
    <property type="project" value="InterPro"/>
</dbReference>
<gene>
    <name evidence="3" type="ORF">SAMN05421686_101372</name>
</gene>
<keyword evidence="4" id="KW-1185">Reference proteome</keyword>
<keyword evidence="1" id="KW-1133">Transmembrane helix</keyword>
<feature type="transmembrane region" description="Helical" evidence="1">
    <location>
        <begin position="75"/>
        <end position="97"/>
    </location>
</feature>
<dbReference type="InterPro" id="IPR052372">
    <property type="entry name" value="YpjD/HemX"/>
</dbReference>
<evidence type="ECO:0000259" key="2">
    <source>
        <dbReference type="Pfam" id="PF01578"/>
    </source>
</evidence>
<dbReference type="STRING" id="484498.SAMN05421686_101372"/>
<dbReference type="EMBL" id="FTOH01000001">
    <property type="protein sequence ID" value="SIS44503.1"/>
    <property type="molecule type" value="Genomic_DNA"/>
</dbReference>
<feature type="transmembrane region" description="Helical" evidence="1">
    <location>
        <begin position="222"/>
        <end position="240"/>
    </location>
</feature>
<feature type="transmembrane region" description="Helical" evidence="1">
    <location>
        <begin position="12"/>
        <end position="35"/>
    </location>
</feature>
<reference evidence="4" key="1">
    <citation type="submission" date="2017-01" db="EMBL/GenBank/DDBJ databases">
        <authorList>
            <person name="Varghese N."/>
            <person name="Submissions S."/>
        </authorList>
    </citation>
    <scope>NUCLEOTIDE SEQUENCE [LARGE SCALE GENOMIC DNA]</scope>
    <source>
        <strain evidence="4">DSM 24913</strain>
    </source>
</reference>
<feature type="transmembrane region" description="Helical" evidence="1">
    <location>
        <begin position="186"/>
        <end position="210"/>
    </location>
</feature>
<dbReference type="InterPro" id="IPR002541">
    <property type="entry name" value="Cyt_c_assembly"/>
</dbReference>
<dbReference type="GO" id="GO:0005886">
    <property type="term" value="C:plasma membrane"/>
    <property type="evidence" value="ECO:0007669"/>
    <property type="project" value="TreeGrafter"/>
</dbReference>
<evidence type="ECO:0000313" key="3">
    <source>
        <dbReference type="EMBL" id="SIS44503.1"/>
    </source>
</evidence>
<protein>
    <submittedName>
        <fullName evidence="3">ABC-type uncharacterized transport system, permease component</fullName>
    </submittedName>
</protein>
<feature type="transmembrane region" description="Helical" evidence="1">
    <location>
        <begin position="47"/>
        <end position="69"/>
    </location>
</feature>
<dbReference type="GO" id="GO:0020037">
    <property type="term" value="F:heme binding"/>
    <property type="evidence" value="ECO:0007669"/>
    <property type="project" value="InterPro"/>
</dbReference>
<organism evidence="3 4">
    <name type="scientific">Thalassolituus maritimus</name>
    <dbReference type="NCBI Taxonomy" id="484498"/>
    <lineage>
        <taxon>Bacteria</taxon>
        <taxon>Pseudomonadati</taxon>
        <taxon>Pseudomonadota</taxon>
        <taxon>Gammaproteobacteria</taxon>
        <taxon>Oceanospirillales</taxon>
        <taxon>Oceanospirillaceae</taxon>
        <taxon>Thalassolituus</taxon>
    </lineage>
</organism>
<dbReference type="Proteomes" id="UP000185639">
    <property type="component" value="Unassembled WGS sequence"/>
</dbReference>
<accession>A0A1N7J564</accession>
<proteinExistence type="predicted"/>
<feature type="transmembrane region" description="Helical" evidence="1">
    <location>
        <begin position="252"/>
        <end position="271"/>
    </location>
</feature>
<evidence type="ECO:0000313" key="4">
    <source>
        <dbReference type="Proteomes" id="UP000185639"/>
    </source>
</evidence>
<dbReference type="PANTHER" id="PTHR38034:SF1">
    <property type="entry name" value="INNER MEMBRANE PROTEIN YPJD"/>
    <property type="match status" value="1"/>
</dbReference>
<keyword evidence="1" id="KW-0812">Transmembrane</keyword>
<dbReference type="PANTHER" id="PTHR38034">
    <property type="entry name" value="INNER MEMBRANE PROTEIN YPJD"/>
    <property type="match status" value="1"/>
</dbReference>
<sequence length="278" mass="30743">MRHWRYSCWGSFMTALALAVPAAGFYLFAALRQLLVIKGSKAPQRGLLLGFASIGALLHLASLSVTLISEHALNMAMFQVGSLIALIITLLLLFSAWRKPVDNLFTGLLPMGAVVAILAAVIQHQVLLTDLSYALIWHILLSIVAFSLFTIASVQAILVILQDRNLRKHQTRGLIRSLPPLQTMDALLFEILWLAMLLLTASFIVGLPAVESLSNQHLIHKVAFSLVGWIVFATLLFGRYRFGWRGPVASKWTLTGTGFLILAYFGTQFVLEYVLDRA</sequence>
<keyword evidence="1" id="KW-0472">Membrane</keyword>